<gene>
    <name evidence="2" type="ORF">CCY01nite_27260</name>
</gene>
<dbReference type="RefSeq" id="WP_146862557.1">
    <property type="nucleotide sequence ID" value="NZ_BKAU01000002.1"/>
</dbReference>
<keyword evidence="1" id="KW-0732">Signal</keyword>
<dbReference type="PROSITE" id="PS51257">
    <property type="entry name" value="PROKAR_LIPOPROTEIN"/>
    <property type="match status" value="1"/>
</dbReference>
<reference evidence="2 3" key="1">
    <citation type="submission" date="2019-07" db="EMBL/GenBank/DDBJ databases">
        <title>Whole genome shotgun sequence of Chitinophaga cymbidii NBRC 109752.</title>
        <authorList>
            <person name="Hosoyama A."/>
            <person name="Uohara A."/>
            <person name="Ohji S."/>
            <person name="Ichikawa N."/>
        </authorList>
    </citation>
    <scope>NUCLEOTIDE SEQUENCE [LARGE SCALE GENOMIC DNA]</scope>
    <source>
        <strain evidence="2 3">NBRC 109752</strain>
    </source>
</reference>
<evidence type="ECO:0000313" key="2">
    <source>
        <dbReference type="EMBL" id="GEP96466.1"/>
    </source>
</evidence>
<organism evidence="2 3">
    <name type="scientific">Chitinophaga cymbidii</name>
    <dbReference type="NCBI Taxonomy" id="1096750"/>
    <lineage>
        <taxon>Bacteria</taxon>
        <taxon>Pseudomonadati</taxon>
        <taxon>Bacteroidota</taxon>
        <taxon>Chitinophagia</taxon>
        <taxon>Chitinophagales</taxon>
        <taxon>Chitinophagaceae</taxon>
        <taxon>Chitinophaga</taxon>
    </lineage>
</organism>
<dbReference type="Pfam" id="PF12771">
    <property type="entry name" value="SusD-like_2"/>
    <property type="match status" value="2"/>
</dbReference>
<dbReference type="Proteomes" id="UP000321436">
    <property type="component" value="Unassembled WGS sequence"/>
</dbReference>
<evidence type="ECO:0008006" key="4">
    <source>
        <dbReference type="Google" id="ProtNLM"/>
    </source>
</evidence>
<feature type="signal peptide" evidence="1">
    <location>
        <begin position="1"/>
        <end position="20"/>
    </location>
</feature>
<evidence type="ECO:0000256" key="1">
    <source>
        <dbReference type="SAM" id="SignalP"/>
    </source>
</evidence>
<dbReference type="AlphaFoldDB" id="A0A512RL90"/>
<proteinExistence type="predicted"/>
<dbReference type="OrthoDB" id="9766256at2"/>
<feature type="chain" id="PRO_5022156076" description="SusD/RagB family nutrient-binding outer membrane lipoprotein" evidence="1">
    <location>
        <begin position="21"/>
        <end position="565"/>
    </location>
</feature>
<comment type="caution">
    <text evidence="2">The sequence shown here is derived from an EMBL/GenBank/DDBJ whole genome shotgun (WGS) entry which is preliminary data.</text>
</comment>
<dbReference type="InterPro" id="IPR041662">
    <property type="entry name" value="SusD-like_2"/>
</dbReference>
<dbReference type="SUPFAM" id="SSF48452">
    <property type="entry name" value="TPR-like"/>
    <property type="match status" value="1"/>
</dbReference>
<accession>A0A512RL90</accession>
<protein>
    <recommendedName>
        <fullName evidence="4">SusD/RagB family nutrient-binding outer membrane lipoprotein</fullName>
    </recommendedName>
</protein>
<dbReference type="InterPro" id="IPR011990">
    <property type="entry name" value="TPR-like_helical_dom_sf"/>
</dbReference>
<dbReference type="Gene3D" id="1.25.40.390">
    <property type="match status" value="1"/>
</dbReference>
<dbReference type="EMBL" id="BKAU01000002">
    <property type="protein sequence ID" value="GEP96466.1"/>
    <property type="molecule type" value="Genomic_DNA"/>
</dbReference>
<keyword evidence="3" id="KW-1185">Reference proteome</keyword>
<evidence type="ECO:0000313" key="3">
    <source>
        <dbReference type="Proteomes" id="UP000321436"/>
    </source>
</evidence>
<sequence length="565" mass="62411">MNTKHKIGIGVLAMATFASACTKDFAEHNTDPEVAPTLPPEYMITTSQKAMVDRDFEWFYDNYQYLMRWMQFTVAYPDGNTAGMYGPQNVNGYYNAFYTTIGRNLVEIEKMINEMPEENRGVYRNLVAIAKVHKVFAAFRVTDVNGSIPYSEALSARENANFTPVYDNQEKLFAQFDAELKAAVADLLQPAEGQVTYKGYDIFYDGDAAKWVKAANVLRLKIAMRLIKRNPEKVAEVAAEVLASPAGLFTSNADEWKFVSGGGDKFANGGNWNAQGSASRAGKNLIDFLQDNADPRLALFFKKNEMTQANFNRLKNGGAFPPTAVYNPDQYVGVPSSPDAVNEPATRALFGTKTYGITENGQSVSVNVDTLSQFQNRLFDLNADGGAAGRYTQPMLTYAEMCFMLSELAVRGIVAENAQVWYENGIKASIAAYDAMGAAANIVDYAAVAPEAVTAYLAQPEIAFTGTQEEQLEKIGVQNFLNHFKSPWEAWGSWKRTGYPKAGGILPLEAVRIDGAVPEIPRRWELPVPHTSNMSNYTNAISEMQAGGEYGSPNQLTGRVWWDKK</sequence>
<name>A0A512RL90_9BACT</name>